<sequence length="260" mass="30307">MISITLLVVLLGALVMYFKNQHKKELHDKMLERLEECKLITHVKEQPEIDIFNFQDAELKEIRFEILRNNRSIEDTIIYGTKNEEHITSIAIPFKTFLRSDTILLTIDNKLQYYISNFNYSVTELYGMFGPVTISDCFLVESYTINDNQDTKGISKFYGILESEKNISVQRISNRNHNYKDIVEKFAINEKQTDSIGRMLSGKYKRGGSGINFGIEINQNNSYYLRGIFNENKEIEIVKINTESGEFTKAIKNYPIDNEY</sequence>
<organism evidence="1 2">
    <name type="scientific">Aquimarina algicola</name>
    <dbReference type="NCBI Taxonomy" id="2589995"/>
    <lineage>
        <taxon>Bacteria</taxon>
        <taxon>Pseudomonadati</taxon>
        <taxon>Bacteroidota</taxon>
        <taxon>Flavobacteriia</taxon>
        <taxon>Flavobacteriales</taxon>
        <taxon>Flavobacteriaceae</taxon>
        <taxon>Aquimarina</taxon>
    </lineage>
</organism>
<evidence type="ECO:0000313" key="2">
    <source>
        <dbReference type="Proteomes" id="UP000315540"/>
    </source>
</evidence>
<gene>
    <name evidence="1" type="ORF">FHK87_23070</name>
</gene>
<keyword evidence="2" id="KW-1185">Reference proteome</keyword>
<dbReference type="AlphaFoldDB" id="A0A504J5G5"/>
<name>A0A504J5G5_9FLAO</name>
<dbReference type="EMBL" id="VFWZ01000009">
    <property type="protein sequence ID" value="TPN82309.1"/>
    <property type="molecule type" value="Genomic_DNA"/>
</dbReference>
<comment type="caution">
    <text evidence="1">The sequence shown here is derived from an EMBL/GenBank/DDBJ whole genome shotgun (WGS) entry which is preliminary data.</text>
</comment>
<dbReference type="Proteomes" id="UP000315540">
    <property type="component" value="Unassembled WGS sequence"/>
</dbReference>
<reference evidence="1 2" key="1">
    <citation type="submission" date="2019-06" db="EMBL/GenBank/DDBJ databases">
        <authorList>
            <person name="Meng X."/>
        </authorList>
    </citation>
    <scope>NUCLEOTIDE SEQUENCE [LARGE SCALE GENOMIC DNA]</scope>
    <source>
        <strain evidence="1 2">M625</strain>
    </source>
</reference>
<evidence type="ECO:0000313" key="1">
    <source>
        <dbReference type="EMBL" id="TPN82309.1"/>
    </source>
</evidence>
<dbReference type="OrthoDB" id="1247175at2"/>
<accession>A0A504J5G5</accession>
<protein>
    <submittedName>
        <fullName evidence="1">Uncharacterized protein</fullName>
    </submittedName>
</protein>
<proteinExistence type="predicted"/>